<keyword evidence="3" id="KW-1185">Reference proteome</keyword>
<dbReference type="AlphaFoldDB" id="A0A1B8GJK3"/>
<evidence type="ECO:0000256" key="1">
    <source>
        <dbReference type="SAM" id="MobiDB-lite"/>
    </source>
</evidence>
<feature type="region of interest" description="Disordered" evidence="1">
    <location>
        <begin position="27"/>
        <end position="71"/>
    </location>
</feature>
<proteinExistence type="predicted"/>
<sequence length="300" mass="35601">MEPPPSPTRKRKRPESQDDFDEKIANLSLDDFPTPPGVNSFGGVYGQKFAEPHDDASAGPSKENQISKKRAPISKEEKMELYCLDHTYFKALYGSKSYQENEWPAHLYWCRRKFWEHYYRAHPDQIYPEPPQSPENQMAILRREYANRPPWWFPSFPSIETRAKYPTAWKHYEKDNQQPASPAKRDHEERDLEERILEEHAQLAKTAWELMTNEQLEELLHESEAYCKTEREKIGATTEVIMEYSQAILDMKKRCGRWQARVDYVTTHGILRVKAFLRARLERELVADEKEPERKKRRTD</sequence>
<dbReference type="EMBL" id="KV460231">
    <property type="protein sequence ID" value="OBT96021.1"/>
    <property type="molecule type" value="Genomic_DNA"/>
</dbReference>
<feature type="region of interest" description="Disordered" evidence="1">
    <location>
        <begin position="1"/>
        <end position="20"/>
    </location>
</feature>
<dbReference type="GeneID" id="28840180"/>
<dbReference type="RefSeq" id="XP_018129754.1">
    <property type="nucleotide sequence ID" value="XM_018276233.2"/>
</dbReference>
<reference evidence="3" key="2">
    <citation type="journal article" date="2018" name="Nat. Commun.">
        <title>Extreme sensitivity to ultraviolet light in the fungal pathogen causing white-nose syndrome of bats.</title>
        <authorList>
            <person name="Palmer J.M."/>
            <person name="Drees K.P."/>
            <person name="Foster J.T."/>
            <person name="Lindner D.L."/>
        </authorList>
    </citation>
    <scope>NUCLEOTIDE SEQUENCE [LARGE SCALE GENOMIC DNA]</scope>
    <source>
        <strain evidence="3">UAMH 10579</strain>
    </source>
</reference>
<reference evidence="2 3" key="1">
    <citation type="submission" date="2016-03" db="EMBL/GenBank/DDBJ databases">
        <title>Comparative genomics of Pseudogymnoascus destructans, the fungus causing white-nose syndrome of bats.</title>
        <authorList>
            <person name="Palmer J.M."/>
            <person name="Drees K.P."/>
            <person name="Foster J.T."/>
            <person name="Lindner D.L."/>
        </authorList>
    </citation>
    <scope>NUCLEOTIDE SEQUENCE [LARGE SCALE GENOMIC DNA]</scope>
    <source>
        <strain evidence="2 3">UAMH 10579</strain>
    </source>
</reference>
<evidence type="ECO:0000313" key="3">
    <source>
        <dbReference type="Proteomes" id="UP000091956"/>
    </source>
</evidence>
<dbReference type="OrthoDB" id="3438467at2759"/>
<dbReference type="Proteomes" id="UP000091956">
    <property type="component" value="Unassembled WGS sequence"/>
</dbReference>
<accession>A0A1B8GJK3</accession>
<protein>
    <submittedName>
        <fullName evidence="2">Uncharacterized protein</fullName>
    </submittedName>
</protein>
<name>A0A1B8GJK3_9PEZI</name>
<evidence type="ECO:0000313" key="2">
    <source>
        <dbReference type="EMBL" id="OBT96021.1"/>
    </source>
</evidence>
<organism evidence="2 3">
    <name type="scientific">Pseudogymnoascus verrucosus</name>
    <dbReference type="NCBI Taxonomy" id="342668"/>
    <lineage>
        <taxon>Eukaryota</taxon>
        <taxon>Fungi</taxon>
        <taxon>Dikarya</taxon>
        <taxon>Ascomycota</taxon>
        <taxon>Pezizomycotina</taxon>
        <taxon>Leotiomycetes</taxon>
        <taxon>Thelebolales</taxon>
        <taxon>Thelebolaceae</taxon>
        <taxon>Pseudogymnoascus</taxon>
    </lineage>
</organism>
<gene>
    <name evidence="2" type="ORF">VE01_06794</name>
</gene>